<dbReference type="PANTHER" id="PTHR11933:SF5">
    <property type="entry name" value="MITOCHONDRIAL TRNA-SPECIFIC 2-THIOURIDYLASE 1"/>
    <property type="match status" value="1"/>
</dbReference>
<gene>
    <name evidence="1" type="primary">trmu</name>
</gene>
<reference evidence="1" key="1">
    <citation type="journal article" date="2010" name="Science">
        <title>The genome of the Western clawed frog Xenopus tropicalis.</title>
        <authorList>
            <person name="Hellsten U."/>
            <person name="Harland R.M."/>
            <person name="Gilchrist M.J."/>
            <person name="Hendrix D."/>
            <person name="Jurka J."/>
            <person name="Kapitonov V."/>
            <person name="Ovcharenko I."/>
            <person name="Putnam N.H."/>
            <person name="Shu S."/>
            <person name="Taher L."/>
            <person name="Blitz I.L."/>
            <person name="Blumberg B."/>
            <person name="Dichmann D.S."/>
            <person name="Dubchak I."/>
            <person name="Amaya E."/>
            <person name="Detter J.C."/>
            <person name="Fletcher R."/>
            <person name="Gerhard D.S."/>
            <person name="Goodstein D."/>
            <person name="Graves T."/>
            <person name="Grigoriev I.V."/>
            <person name="Grimwood J."/>
            <person name="Kawashima T."/>
            <person name="Lindquist E."/>
            <person name="Lucas S.M."/>
            <person name="Mead P.E."/>
            <person name="Mitros T."/>
            <person name="Ogino H."/>
            <person name="Ohta Y."/>
            <person name="Poliakov A.V."/>
            <person name="Pollet N."/>
            <person name="Robert J."/>
            <person name="Salamov A."/>
            <person name="Sater A.K."/>
            <person name="Schmutz J."/>
            <person name="Terry A."/>
            <person name="Vize P.D."/>
            <person name="Warren W.C."/>
            <person name="Wells D."/>
            <person name="Wills A."/>
            <person name="Wilson R.K."/>
            <person name="Zimmerman L.B."/>
            <person name="Zorn A.M."/>
            <person name="Grainger R."/>
            <person name="Grammer T."/>
            <person name="Khokha M.K."/>
            <person name="Richardson P.M."/>
            <person name="Rokhsar D.S."/>
        </authorList>
    </citation>
    <scope>NUCLEOTIDE SEQUENCE [LARGE SCALE GENOMIC DNA]</scope>
    <source>
        <strain evidence="1">Nigerian</strain>
    </source>
</reference>
<dbReference type="PANTHER" id="PTHR11933">
    <property type="entry name" value="TRNA 5-METHYLAMINOMETHYL-2-THIOURIDYLATE -METHYLTRANSFERASE"/>
    <property type="match status" value="1"/>
</dbReference>
<reference evidence="1" key="2">
    <citation type="submission" date="2020-05" db="UniProtKB">
        <authorList>
            <consortium name="Ensembl"/>
        </authorList>
    </citation>
    <scope>IDENTIFICATION</scope>
</reference>
<sequence>MQTVRRVVCAMSGGVDSSVAALLLRRRGYEVTGVFMNNWDAVDEHGVCSAERDCEDAYRVCKKLDIPFHQVSYVKEYWHEVFRYLKGPFSSKYQPLIQILVAKVTWTLATQYLLKRQSEELLKGI</sequence>
<proteinExistence type="predicted"/>
<evidence type="ECO:0000313" key="1">
    <source>
        <dbReference type="Ensembl" id="ENSXETP00000086771"/>
    </source>
</evidence>
<dbReference type="GeneTree" id="ENSGT00390000014323"/>
<dbReference type="AlphaFoldDB" id="A0A6I8RNQ4"/>
<accession>A0A6I8RNQ4</accession>
<dbReference type="InterPro" id="IPR014729">
    <property type="entry name" value="Rossmann-like_a/b/a_fold"/>
</dbReference>
<dbReference type="SUPFAM" id="SSF52402">
    <property type="entry name" value="Adenine nucleotide alpha hydrolases-like"/>
    <property type="match status" value="1"/>
</dbReference>
<organism evidence="1">
    <name type="scientific">Xenopus tropicalis</name>
    <name type="common">Western clawed frog</name>
    <name type="synonym">Silurana tropicalis</name>
    <dbReference type="NCBI Taxonomy" id="8364"/>
    <lineage>
        <taxon>Eukaryota</taxon>
        <taxon>Metazoa</taxon>
        <taxon>Chordata</taxon>
        <taxon>Craniata</taxon>
        <taxon>Vertebrata</taxon>
        <taxon>Euteleostomi</taxon>
        <taxon>Amphibia</taxon>
        <taxon>Batrachia</taxon>
        <taxon>Anura</taxon>
        <taxon>Pipoidea</taxon>
        <taxon>Pipidae</taxon>
        <taxon>Xenopodinae</taxon>
        <taxon>Xenopus</taxon>
        <taxon>Silurana</taxon>
    </lineage>
</organism>
<name>A0A6I8RNQ4_XENTR</name>
<dbReference type="Gene3D" id="3.40.50.620">
    <property type="entry name" value="HUPs"/>
    <property type="match status" value="1"/>
</dbReference>
<dbReference type="Xenbase" id="XB-GENE-1010591">
    <property type="gene designation" value="trmu"/>
</dbReference>
<dbReference type="Pfam" id="PF03054">
    <property type="entry name" value="tRNA_Me_trans"/>
    <property type="match status" value="1"/>
</dbReference>
<protein>
    <submittedName>
        <fullName evidence="1">tRNA mitochondrial 2-thiouridylase</fullName>
    </submittedName>
</protein>
<dbReference type="Bgee" id="ENSXETG00000023304">
    <property type="expression patterns" value="Expressed in skeletal muscle tissue and 12 other cell types or tissues"/>
</dbReference>
<dbReference type="Ensembl" id="ENSXETT00000095499">
    <property type="protein sequence ID" value="ENSXETP00000086771"/>
    <property type="gene ID" value="ENSXETG00000023304"/>
</dbReference>